<dbReference type="Proteomes" id="UP001293254">
    <property type="component" value="Unassembled WGS sequence"/>
</dbReference>
<comment type="caution">
    <text evidence="2">The sequence shown here is derived from an EMBL/GenBank/DDBJ whole genome shotgun (WGS) entry which is preliminary data.</text>
</comment>
<feature type="transmembrane region" description="Helical" evidence="1">
    <location>
        <begin position="80"/>
        <end position="99"/>
    </location>
</feature>
<evidence type="ECO:0000256" key="1">
    <source>
        <dbReference type="SAM" id="Phobius"/>
    </source>
</evidence>
<proteinExistence type="predicted"/>
<organism evidence="2 3">
    <name type="scientific">Sesamum alatum</name>
    <dbReference type="NCBI Taxonomy" id="300844"/>
    <lineage>
        <taxon>Eukaryota</taxon>
        <taxon>Viridiplantae</taxon>
        <taxon>Streptophyta</taxon>
        <taxon>Embryophyta</taxon>
        <taxon>Tracheophyta</taxon>
        <taxon>Spermatophyta</taxon>
        <taxon>Magnoliopsida</taxon>
        <taxon>eudicotyledons</taxon>
        <taxon>Gunneridae</taxon>
        <taxon>Pentapetalae</taxon>
        <taxon>asterids</taxon>
        <taxon>lamiids</taxon>
        <taxon>Lamiales</taxon>
        <taxon>Pedaliaceae</taxon>
        <taxon>Sesamum</taxon>
    </lineage>
</organism>
<keyword evidence="1" id="KW-0472">Membrane</keyword>
<evidence type="ECO:0000313" key="2">
    <source>
        <dbReference type="EMBL" id="KAK4434679.1"/>
    </source>
</evidence>
<reference evidence="2" key="1">
    <citation type="submission" date="2020-06" db="EMBL/GenBank/DDBJ databases">
        <authorList>
            <person name="Li T."/>
            <person name="Hu X."/>
            <person name="Zhang T."/>
            <person name="Song X."/>
            <person name="Zhang H."/>
            <person name="Dai N."/>
            <person name="Sheng W."/>
            <person name="Hou X."/>
            <person name="Wei L."/>
        </authorList>
    </citation>
    <scope>NUCLEOTIDE SEQUENCE</scope>
    <source>
        <strain evidence="2">3651</strain>
        <tissue evidence="2">Leaf</tissue>
    </source>
</reference>
<dbReference type="AlphaFoldDB" id="A0AAE1YR31"/>
<dbReference type="EMBL" id="JACGWO010000002">
    <property type="protein sequence ID" value="KAK4434679.1"/>
    <property type="molecule type" value="Genomic_DNA"/>
</dbReference>
<keyword evidence="3" id="KW-1185">Reference proteome</keyword>
<accession>A0AAE1YR31</accession>
<evidence type="ECO:0000313" key="3">
    <source>
        <dbReference type="Proteomes" id="UP001293254"/>
    </source>
</evidence>
<name>A0AAE1YR31_9LAMI</name>
<reference evidence="2" key="2">
    <citation type="journal article" date="2024" name="Plant">
        <title>Genomic evolution and insights into agronomic trait innovations of Sesamum species.</title>
        <authorList>
            <person name="Miao H."/>
            <person name="Wang L."/>
            <person name="Qu L."/>
            <person name="Liu H."/>
            <person name="Sun Y."/>
            <person name="Le M."/>
            <person name="Wang Q."/>
            <person name="Wei S."/>
            <person name="Zheng Y."/>
            <person name="Lin W."/>
            <person name="Duan Y."/>
            <person name="Cao H."/>
            <person name="Xiong S."/>
            <person name="Wang X."/>
            <person name="Wei L."/>
            <person name="Li C."/>
            <person name="Ma Q."/>
            <person name="Ju M."/>
            <person name="Zhao R."/>
            <person name="Li G."/>
            <person name="Mu C."/>
            <person name="Tian Q."/>
            <person name="Mei H."/>
            <person name="Zhang T."/>
            <person name="Gao T."/>
            <person name="Zhang H."/>
        </authorList>
    </citation>
    <scope>NUCLEOTIDE SEQUENCE</scope>
    <source>
        <strain evidence="2">3651</strain>
    </source>
</reference>
<gene>
    <name evidence="2" type="ORF">Salat_0630700</name>
</gene>
<sequence>MKPPVPYLPPLPNPGIQLKKTPISKNGKLPTVREDNNGRFDITNGFFYIKSRKKTYHTRKNIQWRGAAVPLPTLPTLPPINFSVATAGVVTIAVAISIVKKTLKFRNWLLLH</sequence>
<keyword evidence="1" id="KW-0812">Transmembrane</keyword>
<keyword evidence="1" id="KW-1133">Transmembrane helix</keyword>
<protein>
    <submittedName>
        <fullName evidence="2">Uncharacterized protein</fullName>
    </submittedName>
</protein>